<dbReference type="InterPro" id="IPR000836">
    <property type="entry name" value="PRTase_dom"/>
</dbReference>
<protein>
    <recommendedName>
        <fullName evidence="6">Phosphoribosyltransferase domain-containing protein</fullName>
    </recommendedName>
</protein>
<dbReference type="Pfam" id="PF00156">
    <property type="entry name" value="Pribosyltran"/>
    <property type="match status" value="1"/>
</dbReference>
<dbReference type="InterPro" id="IPR029057">
    <property type="entry name" value="PRTase-like"/>
</dbReference>
<dbReference type="AlphaFoldDB" id="A0A2M7AM87"/>
<sequence length="230" mass="25973">MSGEAFNTILNFFFPPRCSGCGKFGDWFCKECFSEVVFVEKQICPLCGSPSIGGLTHAVCKRPWGLDGLISVAELEQPLNKAIYDLKYHWVKVLAPTLAALMIAFLQYFQLDFAGYIFVPIPLDNARQRWRGFNQSYLLGKEVADFLGLPFEPEIIVRRKKTLPQAEIKNEQERKKNMENAFCCSKDKVSGKKIVLVDDVVTTGATLQNAAKELKRKGTLKVWALTLARR</sequence>
<evidence type="ECO:0000259" key="2">
    <source>
        <dbReference type="Pfam" id="PF00156"/>
    </source>
</evidence>
<organism evidence="4 5">
    <name type="scientific">candidate division WWE3 bacterium CG06_land_8_20_14_3_00_42_16</name>
    <dbReference type="NCBI Taxonomy" id="1975083"/>
    <lineage>
        <taxon>Bacteria</taxon>
        <taxon>Katanobacteria</taxon>
    </lineage>
</organism>
<dbReference type="CDD" id="cd06223">
    <property type="entry name" value="PRTases_typeI"/>
    <property type="match status" value="1"/>
</dbReference>
<evidence type="ECO:0000313" key="5">
    <source>
        <dbReference type="Proteomes" id="UP000229916"/>
    </source>
</evidence>
<dbReference type="SUPFAM" id="SSF53271">
    <property type="entry name" value="PRTase-like"/>
    <property type="match status" value="1"/>
</dbReference>
<comment type="similarity">
    <text evidence="1">Belongs to the ComF/GntX family.</text>
</comment>
<dbReference type="PANTHER" id="PTHR47505">
    <property type="entry name" value="DNA UTILIZATION PROTEIN YHGH"/>
    <property type="match status" value="1"/>
</dbReference>
<evidence type="ECO:0000256" key="1">
    <source>
        <dbReference type="ARBA" id="ARBA00008007"/>
    </source>
</evidence>
<accession>A0A2M7AM87</accession>
<dbReference type="Proteomes" id="UP000229916">
    <property type="component" value="Unassembled WGS sequence"/>
</dbReference>
<evidence type="ECO:0008006" key="6">
    <source>
        <dbReference type="Google" id="ProtNLM"/>
    </source>
</evidence>
<dbReference type="Gene3D" id="3.40.50.2020">
    <property type="match status" value="1"/>
</dbReference>
<feature type="domain" description="Phosphoribosyltransferase" evidence="2">
    <location>
        <begin position="137"/>
        <end position="229"/>
    </location>
</feature>
<gene>
    <name evidence="4" type="ORF">COS81_03910</name>
</gene>
<evidence type="ECO:0000313" key="4">
    <source>
        <dbReference type="EMBL" id="PIU68464.1"/>
    </source>
</evidence>
<name>A0A2M7AM87_UNCKA</name>
<dbReference type="PANTHER" id="PTHR47505:SF1">
    <property type="entry name" value="DNA UTILIZATION PROTEIN YHGH"/>
    <property type="match status" value="1"/>
</dbReference>
<comment type="caution">
    <text evidence="4">The sequence shown here is derived from an EMBL/GenBank/DDBJ whole genome shotgun (WGS) entry which is preliminary data.</text>
</comment>
<dbReference type="InterPro" id="IPR051910">
    <property type="entry name" value="ComF/GntX_DNA_util-trans"/>
</dbReference>
<feature type="domain" description="Double zinc ribbon" evidence="3">
    <location>
        <begin position="9"/>
        <end position="60"/>
    </location>
</feature>
<evidence type="ECO:0000259" key="3">
    <source>
        <dbReference type="Pfam" id="PF18912"/>
    </source>
</evidence>
<reference evidence="5" key="1">
    <citation type="submission" date="2017-09" db="EMBL/GenBank/DDBJ databases">
        <title>Depth-based differentiation of microbial function through sediment-hosted aquifers and enrichment of novel symbionts in the deep terrestrial subsurface.</title>
        <authorList>
            <person name="Probst A.J."/>
            <person name="Ladd B."/>
            <person name="Jarett J.K."/>
            <person name="Geller-Mcgrath D.E."/>
            <person name="Sieber C.M.K."/>
            <person name="Emerson J.B."/>
            <person name="Anantharaman K."/>
            <person name="Thomas B.C."/>
            <person name="Malmstrom R."/>
            <person name="Stieglmeier M."/>
            <person name="Klingl A."/>
            <person name="Woyke T."/>
            <person name="Ryan C.M."/>
            <person name="Banfield J.F."/>
        </authorList>
    </citation>
    <scope>NUCLEOTIDE SEQUENCE [LARGE SCALE GENOMIC DNA]</scope>
</reference>
<dbReference type="EMBL" id="PEWD01000073">
    <property type="protein sequence ID" value="PIU68464.1"/>
    <property type="molecule type" value="Genomic_DNA"/>
</dbReference>
<dbReference type="InterPro" id="IPR044005">
    <property type="entry name" value="DZR_2"/>
</dbReference>
<proteinExistence type="inferred from homology"/>
<dbReference type="Pfam" id="PF18912">
    <property type="entry name" value="DZR_2"/>
    <property type="match status" value="1"/>
</dbReference>